<dbReference type="EMBL" id="AEHQ01000036">
    <property type="protein sequence ID" value="EFO71022.1"/>
    <property type="molecule type" value="Genomic_DNA"/>
</dbReference>
<protein>
    <submittedName>
        <fullName evidence="1">Uncharacterized protein</fullName>
    </submittedName>
</protein>
<dbReference type="Proteomes" id="UP000003648">
    <property type="component" value="Unassembled WGS sequence"/>
</dbReference>
<evidence type="ECO:0000313" key="1">
    <source>
        <dbReference type="EMBL" id="EFO71022.1"/>
    </source>
</evidence>
<name>E1NS54_9LACO</name>
<sequence length="88" mass="10000">MLAPIPINVTGKISGNLYRLAMVKYKGINVKTVISLVKNIAEITERKVKITVNLRVLDALAVNLYAKTSKTCRYEKNLNNCKHRQDRK</sequence>
<gene>
    <name evidence="1" type="ORF">HMPREF9211_1204</name>
</gene>
<reference evidence="1 2" key="1">
    <citation type="submission" date="2010-09" db="EMBL/GenBank/DDBJ databases">
        <authorList>
            <person name="Durkin A.S."/>
            <person name="Madupu R."/>
            <person name="Torralba M."/>
            <person name="Gillis M."/>
            <person name="Methe B."/>
            <person name="Sutton G."/>
            <person name="Nelson K.E."/>
        </authorList>
    </citation>
    <scope>NUCLEOTIDE SEQUENCE [LARGE SCALE GENOMIC DNA]</scope>
    <source>
        <strain evidence="1 2">LactinV 01V1-a</strain>
    </source>
</reference>
<proteinExistence type="predicted"/>
<evidence type="ECO:0000313" key="2">
    <source>
        <dbReference type="Proteomes" id="UP000003648"/>
    </source>
</evidence>
<accession>E1NS54</accession>
<dbReference type="AlphaFoldDB" id="E1NS54"/>
<comment type="caution">
    <text evidence="1">The sequence shown here is derived from an EMBL/GenBank/DDBJ whole genome shotgun (WGS) entry which is preliminary data.</text>
</comment>
<organism evidence="1 2">
    <name type="scientific">Lactobacillus iners LactinV 01V1-a</name>
    <dbReference type="NCBI Taxonomy" id="879297"/>
    <lineage>
        <taxon>Bacteria</taxon>
        <taxon>Bacillati</taxon>
        <taxon>Bacillota</taxon>
        <taxon>Bacilli</taxon>
        <taxon>Lactobacillales</taxon>
        <taxon>Lactobacillaceae</taxon>
        <taxon>Lactobacillus</taxon>
    </lineage>
</organism>